<keyword evidence="1" id="KW-0812">Transmembrane</keyword>
<keyword evidence="1" id="KW-1133">Transmembrane helix</keyword>
<accession>A0A1L8RGL5</accession>
<dbReference type="STRING" id="214095.RU97_GL001537"/>
<organism evidence="2 3">
    <name type="scientific">Enterococcus canis</name>
    <dbReference type="NCBI Taxonomy" id="214095"/>
    <lineage>
        <taxon>Bacteria</taxon>
        <taxon>Bacillati</taxon>
        <taxon>Bacillota</taxon>
        <taxon>Bacilli</taxon>
        <taxon>Lactobacillales</taxon>
        <taxon>Enterococcaceae</taxon>
        <taxon>Enterococcus</taxon>
    </lineage>
</organism>
<evidence type="ECO:0000313" key="2">
    <source>
        <dbReference type="EMBL" id="OJG18919.1"/>
    </source>
</evidence>
<dbReference type="Proteomes" id="UP000181884">
    <property type="component" value="Unassembled WGS sequence"/>
</dbReference>
<feature type="transmembrane region" description="Helical" evidence="1">
    <location>
        <begin position="46"/>
        <end position="62"/>
    </location>
</feature>
<dbReference type="EMBL" id="JXKH01000003">
    <property type="protein sequence ID" value="OJG18919.1"/>
    <property type="molecule type" value="Genomic_DNA"/>
</dbReference>
<proteinExistence type="predicted"/>
<protein>
    <submittedName>
        <fullName evidence="2">Uncharacterized protein</fullName>
    </submittedName>
</protein>
<evidence type="ECO:0000313" key="3">
    <source>
        <dbReference type="Proteomes" id="UP000181884"/>
    </source>
</evidence>
<dbReference type="AlphaFoldDB" id="A0A1L8RGL5"/>
<keyword evidence="3" id="KW-1185">Reference proteome</keyword>
<evidence type="ECO:0000256" key="1">
    <source>
        <dbReference type="SAM" id="Phobius"/>
    </source>
</evidence>
<comment type="caution">
    <text evidence="2">The sequence shown here is derived from an EMBL/GenBank/DDBJ whole genome shotgun (WGS) entry which is preliminary data.</text>
</comment>
<feature type="transmembrane region" description="Helical" evidence="1">
    <location>
        <begin position="7"/>
        <end position="26"/>
    </location>
</feature>
<reference evidence="2 3" key="1">
    <citation type="submission" date="2014-12" db="EMBL/GenBank/DDBJ databases">
        <title>Draft genome sequences of 29 type strains of Enterococci.</title>
        <authorList>
            <person name="Zhong Z."/>
            <person name="Sun Z."/>
            <person name="Liu W."/>
            <person name="Zhang W."/>
            <person name="Zhang H."/>
        </authorList>
    </citation>
    <scope>NUCLEOTIDE SEQUENCE [LARGE SCALE GENOMIC DNA]</scope>
    <source>
        <strain evidence="2 3">DSM 17029</strain>
    </source>
</reference>
<keyword evidence="1" id="KW-0472">Membrane</keyword>
<name>A0A1L8RGL5_9ENTE</name>
<gene>
    <name evidence="2" type="ORF">RU97_GL001537</name>
</gene>
<sequence>MKQQNFYKYFLILAAVLLAIFLIRTILDLFVLRSSFTTELIFDRTIDYLLPSAILFAFGMYYKKK</sequence>
<dbReference type="RefSeq" id="WP_067394382.1">
    <property type="nucleotide sequence ID" value="NZ_JXKH01000003.1"/>
</dbReference>